<dbReference type="GO" id="GO:0046872">
    <property type="term" value="F:metal ion binding"/>
    <property type="evidence" value="ECO:0007669"/>
    <property type="project" value="UniProtKB-KW"/>
</dbReference>
<evidence type="ECO:0000256" key="1">
    <source>
        <dbReference type="ARBA" id="ARBA00022723"/>
    </source>
</evidence>
<dbReference type="GO" id="GO:0051287">
    <property type="term" value="F:NAD binding"/>
    <property type="evidence" value="ECO:0007669"/>
    <property type="project" value="InterPro"/>
</dbReference>
<reference evidence="4" key="1">
    <citation type="submission" date="2010-05" db="EMBL/GenBank/DDBJ databases">
        <authorList>
            <person name="Genoscope - CEA"/>
        </authorList>
    </citation>
    <scope>NUCLEOTIDE SEQUENCE</scope>
</reference>
<dbReference type="GO" id="GO:0050570">
    <property type="term" value="F:4-hydroxythreonine-4-phosphate dehydrogenase activity"/>
    <property type="evidence" value="ECO:0007669"/>
    <property type="project" value="UniProtKB-EC"/>
</dbReference>
<keyword evidence="1" id="KW-0479">Metal-binding</keyword>
<dbReference type="AlphaFoldDB" id="F4MMI6"/>
<reference evidence="4" key="2">
    <citation type="journal article" date="2012" name="Environ. Microbiol.">
        <title>Genomic content of uncultured Bacteroidetes from contrasting oceanic provinces in the North Atlantic Ocean.</title>
        <authorList>
            <person name="Gomez-Pereira P.R."/>
            <person name="Schuler M."/>
            <person name="Fuchs B.M."/>
            <person name="Bennke C."/>
            <person name="Teeling H."/>
            <person name="Waldmann J."/>
            <person name="Richter M."/>
            <person name="Barbe V."/>
            <person name="Bataille E."/>
            <person name="Glockner F.O."/>
            <person name="Amann R."/>
        </authorList>
    </citation>
    <scope>NUCLEOTIDE SEQUENCE</scope>
</reference>
<dbReference type="EMBL" id="FQ032818">
    <property type="protein sequence ID" value="CBL87349.1"/>
    <property type="molecule type" value="Genomic_DNA"/>
</dbReference>
<dbReference type="PANTHER" id="PTHR30004:SF6">
    <property type="entry name" value="D-THREONATE 4-PHOSPHATE DEHYDROGENASE"/>
    <property type="match status" value="1"/>
</dbReference>
<accession>F4MMI6</accession>
<dbReference type="SUPFAM" id="SSF53659">
    <property type="entry name" value="Isocitrate/Isopropylmalate dehydrogenase-like"/>
    <property type="match status" value="1"/>
</dbReference>
<proteinExistence type="predicted"/>
<dbReference type="Pfam" id="PF04166">
    <property type="entry name" value="PdxA"/>
    <property type="match status" value="1"/>
</dbReference>
<dbReference type="EMBL" id="FQ032824">
    <property type="protein sequence ID" value="CBL87473.1"/>
    <property type="molecule type" value="Genomic_DNA"/>
</dbReference>
<dbReference type="PANTHER" id="PTHR30004">
    <property type="entry name" value="4-HYDROXYTHREONINE-4-PHOSPHATE DEHYDROGENASE"/>
    <property type="match status" value="1"/>
</dbReference>
<dbReference type="EC" id="1.1.1.262" evidence="4 5"/>
<gene>
    <name evidence="4" type="primary">pdxA</name>
    <name evidence="4" type="ORF">S18_1049_0030</name>
    <name evidence="5" type="ORF">S18_858_0026</name>
</gene>
<evidence type="ECO:0000256" key="3">
    <source>
        <dbReference type="ARBA" id="ARBA00023027"/>
    </source>
</evidence>
<keyword evidence="3" id="KW-0520">NAD</keyword>
<keyword evidence="2 4" id="KW-0560">Oxidoreductase</keyword>
<organism evidence="4">
    <name type="scientific">uncultured Sphingobacteriia bacterium</name>
    <dbReference type="NCBI Taxonomy" id="246143"/>
    <lineage>
        <taxon>Bacteria</taxon>
        <taxon>Pseudomonadati</taxon>
        <taxon>Bacteroidota</taxon>
        <taxon>Sphingobacteriia</taxon>
        <taxon>environmental samples</taxon>
    </lineage>
</organism>
<name>F4MMI6_9BACT</name>
<sequence>MQHQKKPLRVGLTLGDPGGIGPDLVLHALMHRHFRKRVKFTVFGSESILKKRIKSLPNEAQDYANKAISHHHIVGNATKVPEQFTAGKASKEGGIQSLESLDNALEHFASNAYDVLVTAPLDKQSVSEASSTIFTGQTGYIQSYANAEDSLMMMVSDVMKVALVTEHLSLAQVPKAINKDLITRKTTLLHKALIEDFNCPTQKIALLALNPHNGDRGLLGNEEKEIIVPSIQAIRSSISTVFGPYAADGFFGLHQYKAFDATLAMYHDQGLIPFKSTNFDGVNFTAGLPIIRTSPDHGPAYDKVGHSTIDYSSFIQAIYTAMDIHSNRTNFEKVEKTALRPKL</sequence>
<evidence type="ECO:0000313" key="4">
    <source>
        <dbReference type="EMBL" id="CBL87349.1"/>
    </source>
</evidence>
<dbReference type="InterPro" id="IPR005255">
    <property type="entry name" value="PdxA_fam"/>
</dbReference>
<evidence type="ECO:0000256" key="2">
    <source>
        <dbReference type="ARBA" id="ARBA00023002"/>
    </source>
</evidence>
<evidence type="ECO:0000313" key="5">
    <source>
        <dbReference type="EMBL" id="CBL87473.1"/>
    </source>
</evidence>
<dbReference type="Gene3D" id="3.40.718.10">
    <property type="entry name" value="Isopropylmalate Dehydrogenase"/>
    <property type="match status" value="1"/>
</dbReference>
<dbReference type="NCBIfam" id="TIGR00557">
    <property type="entry name" value="pdxA"/>
    <property type="match status" value="1"/>
</dbReference>
<protein>
    <submittedName>
        <fullName evidence="5">4-hydroxythreonine-4-phosphate dehydrogenase</fullName>
        <ecNumber evidence="4 5">1.1.1.262</ecNumber>
    </submittedName>
    <submittedName>
        <fullName evidence="4">Pyridoxal phosphate biosynthetic protein</fullName>
    </submittedName>
</protein>